<dbReference type="EMBL" id="JAATVY010000031">
    <property type="protein sequence ID" value="NJC73485.1"/>
    <property type="molecule type" value="Genomic_DNA"/>
</dbReference>
<evidence type="ECO:0000313" key="5">
    <source>
        <dbReference type="EMBL" id="NJC73485.1"/>
    </source>
</evidence>
<evidence type="ECO:0000313" key="6">
    <source>
        <dbReference type="Proteomes" id="UP000722989"/>
    </source>
</evidence>
<dbReference type="RefSeq" id="WP_167928394.1">
    <property type="nucleotide sequence ID" value="NZ_JAATVY010000031.1"/>
</dbReference>
<keyword evidence="6" id="KW-1185">Reference proteome</keyword>
<dbReference type="InterPro" id="IPR005650">
    <property type="entry name" value="BlaI_family"/>
</dbReference>
<keyword evidence="2" id="KW-0805">Transcription regulation</keyword>
<name>A0ABX0Y501_9ACTN</name>
<reference evidence="5 6" key="1">
    <citation type="submission" date="2020-03" db="EMBL/GenBank/DDBJ databases">
        <title>WGS of the type strain of Planosporangium spp.</title>
        <authorList>
            <person name="Thawai C."/>
        </authorList>
    </citation>
    <scope>NUCLEOTIDE SEQUENCE [LARGE SCALE GENOMIC DNA]</scope>
    <source>
        <strain evidence="5 6">TBRC 5610</strain>
    </source>
</reference>
<gene>
    <name evidence="5" type="ORF">HC031_27720</name>
</gene>
<comment type="similarity">
    <text evidence="1">Belongs to the BlaI transcriptional regulatory family.</text>
</comment>
<evidence type="ECO:0000256" key="4">
    <source>
        <dbReference type="ARBA" id="ARBA00023163"/>
    </source>
</evidence>
<keyword evidence="3" id="KW-0238">DNA-binding</keyword>
<dbReference type="InterPro" id="IPR036390">
    <property type="entry name" value="WH_DNA-bd_sf"/>
</dbReference>
<sequence>MADLISPTKRQLERDVMAMLAADHRPLTLEQVRERLGGGVMATTVMTVLNRLHEQGLARCEWVGRSYVYIADADRAERTAGRIRALLDADGDRRAVLARLIAMLPPDERLELSDLLRGDYAEAAAAPA</sequence>
<evidence type="ECO:0000256" key="1">
    <source>
        <dbReference type="ARBA" id="ARBA00011046"/>
    </source>
</evidence>
<comment type="caution">
    <text evidence="5">The sequence shown here is derived from an EMBL/GenBank/DDBJ whole genome shotgun (WGS) entry which is preliminary data.</text>
</comment>
<protein>
    <submittedName>
        <fullName evidence="5">BlaI/MecI/CopY family transcriptional regulator</fullName>
    </submittedName>
</protein>
<dbReference type="Proteomes" id="UP000722989">
    <property type="component" value="Unassembled WGS sequence"/>
</dbReference>
<evidence type="ECO:0000256" key="3">
    <source>
        <dbReference type="ARBA" id="ARBA00023125"/>
    </source>
</evidence>
<organism evidence="5 6">
    <name type="scientific">Planosporangium thailandense</name>
    <dbReference type="NCBI Taxonomy" id="765197"/>
    <lineage>
        <taxon>Bacteria</taxon>
        <taxon>Bacillati</taxon>
        <taxon>Actinomycetota</taxon>
        <taxon>Actinomycetes</taxon>
        <taxon>Micromonosporales</taxon>
        <taxon>Micromonosporaceae</taxon>
        <taxon>Planosporangium</taxon>
    </lineage>
</organism>
<dbReference type="Gene3D" id="1.10.10.10">
    <property type="entry name" value="Winged helix-like DNA-binding domain superfamily/Winged helix DNA-binding domain"/>
    <property type="match status" value="1"/>
</dbReference>
<dbReference type="InterPro" id="IPR036388">
    <property type="entry name" value="WH-like_DNA-bd_sf"/>
</dbReference>
<dbReference type="SUPFAM" id="SSF46785">
    <property type="entry name" value="Winged helix' DNA-binding domain"/>
    <property type="match status" value="1"/>
</dbReference>
<proteinExistence type="inferred from homology"/>
<dbReference type="Pfam" id="PF03965">
    <property type="entry name" value="Penicillinase_R"/>
    <property type="match status" value="1"/>
</dbReference>
<keyword evidence="4" id="KW-0804">Transcription</keyword>
<evidence type="ECO:0000256" key="2">
    <source>
        <dbReference type="ARBA" id="ARBA00023015"/>
    </source>
</evidence>
<accession>A0ABX0Y501</accession>